<evidence type="ECO:0000256" key="2">
    <source>
        <dbReference type="ARBA" id="ARBA00022475"/>
    </source>
</evidence>
<keyword evidence="4 6" id="KW-1133">Transmembrane helix</keyword>
<sequence>MPSSSSHSAIVEPKTQWLEVILLWVAGVSAAMQFAKFSISFDTLLNHYQTSATLTGASLSAVGLVGLVFGVSAGMIASRVGYLKVLVGALLLGGVLSFIQSFLPPFNLLFITRMLEGLSQLGVVVAAPTLIAKLSAPQHRSLTMGIWGTFFGVAFAVCGWLGKRILDQQGLSTLFLSHGMLITTIGVVLFFILRKNPVLDLVPVAENQGGFFAQMIRIYRNPRALLPGFVFLFYTFTLVSVLTYVPGLTGDASQNKWMFVLLPLISTSGTFLAGAIAQYWMRPQRVALMAYVGLAISALVLSMLNDVPVLFGLVVCIMVLFLGMIPGSSLAMIPALARNPSEQAQGYGLLAQFGNLGATLGPPTFATALAAFGLSGLVVLVLCVCCFGIVFSLLAGRLNTVS</sequence>
<evidence type="ECO:0000256" key="5">
    <source>
        <dbReference type="ARBA" id="ARBA00023136"/>
    </source>
</evidence>
<evidence type="ECO:0000259" key="7">
    <source>
        <dbReference type="PROSITE" id="PS50850"/>
    </source>
</evidence>
<dbReference type="PATRIC" id="fig|1208321.3.peg.2326"/>
<dbReference type="GO" id="GO:0022857">
    <property type="term" value="F:transmembrane transporter activity"/>
    <property type="evidence" value="ECO:0007669"/>
    <property type="project" value="InterPro"/>
</dbReference>
<dbReference type="PANTHER" id="PTHR43124">
    <property type="entry name" value="PURINE EFFLUX PUMP PBUE"/>
    <property type="match status" value="1"/>
</dbReference>
<dbReference type="OrthoDB" id="6095882at2"/>
<dbReference type="InterPro" id="IPR020846">
    <property type="entry name" value="MFS_dom"/>
</dbReference>
<dbReference type="InterPro" id="IPR011701">
    <property type="entry name" value="MFS"/>
</dbReference>
<name>W1RYH0_9GAMM</name>
<feature type="transmembrane region" description="Helical" evidence="6">
    <location>
        <begin position="286"/>
        <end position="304"/>
    </location>
</feature>
<feature type="transmembrane region" description="Helical" evidence="6">
    <location>
        <begin position="21"/>
        <end position="39"/>
    </location>
</feature>
<gene>
    <name evidence="8" type="ORF">D104_11680</name>
</gene>
<dbReference type="STRING" id="1208321.D104_11680"/>
<organism evidence="8 9">
    <name type="scientific">Marinomonas profundimaris</name>
    <dbReference type="NCBI Taxonomy" id="1208321"/>
    <lineage>
        <taxon>Bacteria</taxon>
        <taxon>Pseudomonadati</taxon>
        <taxon>Pseudomonadota</taxon>
        <taxon>Gammaproteobacteria</taxon>
        <taxon>Oceanospirillales</taxon>
        <taxon>Oceanospirillaceae</taxon>
        <taxon>Marinomonas</taxon>
    </lineage>
</organism>
<dbReference type="Proteomes" id="UP000018857">
    <property type="component" value="Unassembled WGS sequence"/>
</dbReference>
<accession>W1RYH0</accession>
<evidence type="ECO:0000313" key="8">
    <source>
        <dbReference type="EMBL" id="ETI59888.1"/>
    </source>
</evidence>
<keyword evidence="2" id="KW-1003">Cell membrane</keyword>
<dbReference type="SUPFAM" id="SSF103473">
    <property type="entry name" value="MFS general substrate transporter"/>
    <property type="match status" value="1"/>
</dbReference>
<keyword evidence="5 6" id="KW-0472">Membrane</keyword>
<keyword evidence="3 6" id="KW-0812">Transmembrane</keyword>
<dbReference type="AlphaFoldDB" id="W1RYH0"/>
<dbReference type="InterPro" id="IPR050189">
    <property type="entry name" value="MFS_Efflux_Transporters"/>
</dbReference>
<feature type="transmembrane region" description="Helical" evidence="6">
    <location>
        <begin position="174"/>
        <end position="193"/>
    </location>
</feature>
<dbReference type="InterPro" id="IPR036259">
    <property type="entry name" value="MFS_trans_sf"/>
</dbReference>
<reference evidence="8 9" key="1">
    <citation type="journal article" date="2014" name="Genome Announc.">
        <title>Draft Genome Sequence of Marinomonas sp. Strain D104, a Polycyclic Aromatic Hydrocarbon-Degrading Bacterium from the Deep-Sea Sediment of the Arctic Ocean.</title>
        <authorList>
            <person name="Dong C."/>
            <person name="Bai X."/>
            <person name="Lai Q."/>
            <person name="Xie Y."/>
            <person name="Chen X."/>
            <person name="Shao Z."/>
        </authorList>
    </citation>
    <scope>NUCLEOTIDE SEQUENCE [LARGE SCALE GENOMIC DNA]</scope>
    <source>
        <strain evidence="8 9">D104</strain>
    </source>
</reference>
<proteinExistence type="predicted"/>
<dbReference type="GO" id="GO:0005886">
    <property type="term" value="C:plasma membrane"/>
    <property type="evidence" value="ECO:0007669"/>
    <property type="project" value="UniProtKB-SubCell"/>
</dbReference>
<feature type="transmembrane region" description="Helical" evidence="6">
    <location>
        <begin position="310"/>
        <end position="337"/>
    </location>
</feature>
<evidence type="ECO:0000256" key="3">
    <source>
        <dbReference type="ARBA" id="ARBA00022692"/>
    </source>
</evidence>
<comment type="caution">
    <text evidence="8">The sequence shown here is derived from an EMBL/GenBank/DDBJ whole genome shotgun (WGS) entry which is preliminary data.</text>
</comment>
<dbReference type="eggNOG" id="COG2814">
    <property type="taxonomic scope" value="Bacteria"/>
</dbReference>
<dbReference type="PROSITE" id="PS50850">
    <property type="entry name" value="MFS"/>
    <property type="match status" value="1"/>
</dbReference>
<feature type="transmembrane region" description="Helical" evidence="6">
    <location>
        <begin position="224"/>
        <end position="245"/>
    </location>
</feature>
<feature type="domain" description="Major facilitator superfamily (MFS) profile" evidence="7">
    <location>
        <begin position="19"/>
        <end position="400"/>
    </location>
</feature>
<dbReference type="RefSeq" id="WP_024024421.1">
    <property type="nucleotide sequence ID" value="NZ_AYOZ01000023.1"/>
</dbReference>
<dbReference type="EMBL" id="AYOZ01000023">
    <property type="protein sequence ID" value="ETI59888.1"/>
    <property type="molecule type" value="Genomic_DNA"/>
</dbReference>
<feature type="transmembrane region" description="Helical" evidence="6">
    <location>
        <begin position="59"/>
        <end position="78"/>
    </location>
</feature>
<evidence type="ECO:0000313" key="9">
    <source>
        <dbReference type="Proteomes" id="UP000018857"/>
    </source>
</evidence>
<evidence type="ECO:0000256" key="4">
    <source>
        <dbReference type="ARBA" id="ARBA00022989"/>
    </source>
</evidence>
<protein>
    <submittedName>
        <fullName evidence="8">MFS transporter</fullName>
    </submittedName>
</protein>
<feature type="transmembrane region" description="Helical" evidence="6">
    <location>
        <begin position="377"/>
        <end position="396"/>
    </location>
</feature>
<dbReference type="Pfam" id="PF07690">
    <property type="entry name" value="MFS_1"/>
    <property type="match status" value="1"/>
</dbReference>
<feature type="transmembrane region" description="Helical" evidence="6">
    <location>
        <begin position="144"/>
        <end position="162"/>
    </location>
</feature>
<evidence type="ECO:0000256" key="1">
    <source>
        <dbReference type="ARBA" id="ARBA00004651"/>
    </source>
</evidence>
<comment type="subcellular location">
    <subcellularLocation>
        <location evidence="1">Cell membrane</location>
        <topology evidence="1">Multi-pass membrane protein</topology>
    </subcellularLocation>
</comment>
<keyword evidence="9" id="KW-1185">Reference proteome</keyword>
<dbReference type="Gene3D" id="1.20.1250.20">
    <property type="entry name" value="MFS general substrate transporter like domains"/>
    <property type="match status" value="1"/>
</dbReference>
<feature type="transmembrane region" description="Helical" evidence="6">
    <location>
        <begin position="85"/>
        <end position="103"/>
    </location>
</feature>
<evidence type="ECO:0000256" key="6">
    <source>
        <dbReference type="SAM" id="Phobius"/>
    </source>
</evidence>
<feature type="transmembrane region" description="Helical" evidence="6">
    <location>
        <begin position="257"/>
        <end position="279"/>
    </location>
</feature>
<dbReference type="PANTHER" id="PTHR43124:SF3">
    <property type="entry name" value="CHLORAMPHENICOL EFFLUX PUMP RV0191"/>
    <property type="match status" value="1"/>
</dbReference>